<protein>
    <recommendedName>
        <fullName evidence="2">Glutaredoxin domain-containing protein</fullName>
    </recommendedName>
</protein>
<evidence type="ECO:0000313" key="1">
    <source>
        <dbReference type="EMBL" id="QHS82559.1"/>
    </source>
</evidence>
<proteinExistence type="predicted"/>
<organism evidence="1">
    <name type="scientific">viral metagenome</name>
    <dbReference type="NCBI Taxonomy" id="1070528"/>
    <lineage>
        <taxon>unclassified sequences</taxon>
        <taxon>metagenomes</taxon>
        <taxon>organismal metagenomes</taxon>
    </lineage>
</organism>
<dbReference type="EMBL" id="MN740803">
    <property type="protein sequence ID" value="QHS82559.1"/>
    <property type="molecule type" value="Genomic_DNA"/>
</dbReference>
<dbReference type="AlphaFoldDB" id="A0A6C0ARM0"/>
<accession>A0A6C0ARM0</accession>
<sequence length="202" mass="22913">MDILYYSNYCKHSQKLVQTLAKTNLTNKISFICIDKRTHDKKTNQTYVLLENGSKVIMPPNVHSVPAMLLINQKYRVLLGDEIMQHLHPQLKENTEKATRFNGEPMGYAIHYSGSGGSNIMSEQYTSYNMTPEELSAKGKGGNRQMYNYVSAADDIQFIDTPADTYRPDKLSNNVTIDTLQQQRMDEIGQIVPKQPAFGQSI</sequence>
<name>A0A6C0ARM0_9ZZZZ</name>
<evidence type="ECO:0008006" key="2">
    <source>
        <dbReference type="Google" id="ProtNLM"/>
    </source>
</evidence>
<reference evidence="1" key="1">
    <citation type="journal article" date="2020" name="Nature">
        <title>Giant virus diversity and host interactions through global metagenomics.</title>
        <authorList>
            <person name="Schulz F."/>
            <person name="Roux S."/>
            <person name="Paez-Espino D."/>
            <person name="Jungbluth S."/>
            <person name="Walsh D.A."/>
            <person name="Denef V.J."/>
            <person name="McMahon K.D."/>
            <person name="Konstantinidis K.T."/>
            <person name="Eloe-Fadrosh E.A."/>
            <person name="Kyrpides N.C."/>
            <person name="Woyke T."/>
        </authorList>
    </citation>
    <scope>NUCLEOTIDE SEQUENCE</scope>
    <source>
        <strain evidence="1">GVMAG-S-1101171-111</strain>
    </source>
</reference>